<evidence type="ECO:0000256" key="1">
    <source>
        <dbReference type="SAM" id="Coils"/>
    </source>
</evidence>
<dbReference type="InterPro" id="IPR038076">
    <property type="entry name" value="MgtE_N_sf"/>
</dbReference>
<gene>
    <name evidence="6" type="ORF">LS79_003495</name>
    <name evidence="5" type="ORF">XJ32_09545</name>
</gene>
<dbReference type="Gene3D" id="1.25.60.10">
    <property type="entry name" value="MgtE N-terminal domain-like"/>
    <property type="match status" value="1"/>
</dbReference>
<feature type="coiled-coil region" evidence="1">
    <location>
        <begin position="70"/>
        <end position="140"/>
    </location>
</feature>
<evidence type="ECO:0000313" key="8">
    <source>
        <dbReference type="Proteomes" id="UP000188298"/>
    </source>
</evidence>
<feature type="domain" description="Magnesium transporter MgtE intracellular" evidence="4">
    <location>
        <begin position="146"/>
        <end position="206"/>
    </location>
</feature>
<feature type="chain" id="PRO_5010409758" evidence="3">
    <location>
        <begin position="21"/>
        <end position="259"/>
    </location>
</feature>
<dbReference type="Pfam" id="PF03448">
    <property type="entry name" value="MgtE_N"/>
    <property type="match status" value="1"/>
</dbReference>
<evidence type="ECO:0000256" key="3">
    <source>
        <dbReference type="SAM" id="SignalP"/>
    </source>
</evidence>
<dbReference type="Proteomes" id="UP000188298">
    <property type="component" value="Chromosome"/>
</dbReference>
<keyword evidence="3" id="KW-0732">Signal</keyword>
<dbReference type="SUPFAM" id="SSF158791">
    <property type="entry name" value="MgtE N-terminal domain-like"/>
    <property type="match status" value="1"/>
</dbReference>
<feature type="region of interest" description="Disordered" evidence="2">
    <location>
        <begin position="208"/>
        <end position="259"/>
    </location>
</feature>
<dbReference type="EMBL" id="CP019645">
    <property type="protein sequence ID" value="AQQ60289.1"/>
    <property type="molecule type" value="Genomic_DNA"/>
</dbReference>
<feature type="compositionally biased region" description="Pro residues" evidence="2">
    <location>
        <begin position="211"/>
        <end position="222"/>
    </location>
</feature>
<evidence type="ECO:0000259" key="4">
    <source>
        <dbReference type="Pfam" id="PF03448"/>
    </source>
</evidence>
<dbReference type="RefSeq" id="WP_034563875.1">
    <property type="nucleotide sequence ID" value="NZ_CALESD010000173.1"/>
</dbReference>
<dbReference type="Proteomes" id="UP000029857">
    <property type="component" value="Unassembled WGS sequence"/>
</dbReference>
<reference evidence="6 7" key="1">
    <citation type="journal article" date="2014" name="Genome Announc.">
        <title>Draft genome sequences of eight enterohepatic helicobacter species isolated from both laboratory and wild rodents.</title>
        <authorList>
            <person name="Sheh A."/>
            <person name="Shen Z."/>
            <person name="Fox J.G."/>
        </authorList>
    </citation>
    <scope>NUCLEOTIDE SEQUENCE [LARGE SCALE GENOMIC DNA]</scope>
    <source>
        <strain evidence="6 7">ATCC 49320</strain>
    </source>
</reference>
<dbReference type="EMBL" id="JRPJ02000008">
    <property type="protein sequence ID" value="TLE11184.1"/>
    <property type="molecule type" value="Genomic_DNA"/>
</dbReference>
<proteinExistence type="predicted"/>
<keyword evidence="1" id="KW-0175">Coiled coil</keyword>
<organism evidence="6 7">
    <name type="scientific">Helicobacter bilis</name>
    <dbReference type="NCBI Taxonomy" id="37372"/>
    <lineage>
        <taxon>Bacteria</taxon>
        <taxon>Pseudomonadati</taxon>
        <taxon>Campylobacterota</taxon>
        <taxon>Epsilonproteobacteria</taxon>
        <taxon>Campylobacterales</taxon>
        <taxon>Helicobacteraceae</taxon>
        <taxon>Helicobacter</taxon>
    </lineage>
</organism>
<dbReference type="AlphaFoldDB" id="A0A099V0P6"/>
<feature type="compositionally biased region" description="Polar residues" evidence="2">
    <location>
        <begin position="232"/>
        <end position="253"/>
    </location>
</feature>
<sequence length="259" mass="28593">MKKVFLGSLIVGCLCVSAFADDETEKKAVKTQSLTTSASFDPEAAQQLAKQCDAIFEARKQELATSLLQLQQQQSTLQILTTENTKLLKEKEEQMKLKESALKKMYADMRDEEAKKSAESEAKLNEAKKLLAQNEEILKQITGTKDTKLAESYAKMKDSKAAPILAAMPEDDAVMILLSLKPNQMGSILAQMQPDKAAELTKLIKYFPSKKPVPPNAPPPATPDGINVEDNMPQNAREANTNQQNNAVPQSFDGNMRVY</sequence>
<evidence type="ECO:0000313" key="6">
    <source>
        <dbReference type="EMBL" id="TLE11184.1"/>
    </source>
</evidence>
<reference evidence="6" key="3">
    <citation type="submission" date="2018-04" db="EMBL/GenBank/DDBJ databases">
        <authorList>
            <person name="Sheh A."/>
            <person name="Shen Z."/>
            <person name="Mannion A.J."/>
            <person name="Fox J.G."/>
        </authorList>
    </citation>
    <scope>NUCLEOTIDE SEQUENCE</scope>
    <source>
        <strain evidence="6">ATCC 49320</strain>
    </source>
</reference>
<accession>A0A099V0P6</accession>
<evidence type="ECO:0000313" key="5">
    <source>
        <dbReference type="EMBL" id="AQQ60289.1"/>
    </source>
</evidence>
<dbReference type="KEGG" id="hbl:XJ32_09545"/>
<name>A0A099V0P6_9HELI</name>
<dbReference type="InterPro" id="IPR006668">
    <property type="entry name" value="Mg_transptr_MgtE_intracell_dom"/>
</dbReference>
<evidence type="ECO:0000313" key="7">
    <source>
        <dbReference type="Proteomes" id="UP000029857"/>
    </source>
</evidence>
<protein>
    <submittedName>
        <fullName evidence="6">PDP protein</fullName>
    </submittedName>
</protein>
<reference evidence="5 8" key="2">
    <citation type="submission" date="2017-02" db="EMBL/GenBank/DDBJ databases">
        <title>Whole genome sequencing of Helicobacter bilis strain AAQJH.</title>
        <authorList>
            <person name="Conlan S."/>
            <person name="Thomas P.J."/>
            <person name="Mullikin J."/>
            <person name="Palmore T.N."/>
            <person name="Frank K.M."/>
            <person name="Segre J.A."/>
        </authorList>
    </citation>
    <scope>NUCLEOTIDE SEQUENCE [LARGE SCALE GENOMIC DNA]</scope>
    <source>
        <strain evidence="5 8">AAQJH</strain>
    </source>
</reference>
<evidence type="ECO:0000256" key="2">
    <source>
        <dbReference type="SAM" id="MobiDB-lite"/>
    </source>
</evidence>
<feature type="signal peptide" evidence="3">
    <location>
        <begin position="1"/>
        <end position="20"/>
    </location>
</feature>